<dbReference type="STRING" id="428993.SAMN06296058_0623"/>
<protein>
    <recommendedName>
        <fullName evidence="4">DUF998 domain-containing protein</fullName>
    </recommendedName>
</protein>
<evidence type="ECO:0000256" key="1">
    <source>
        <dbReference type="SAM" id="Phobius"/>
    </source>
</evidence>
<organism evidence="2 3">
    <name type="scientific">Pseudoxanthomonas indica</name>
    <dbReference type="NCBI Taxonomy" id="428993"/>
    <lineage>
        <taxon>Bacteria</taxon>
        <taxon>Pseudomonadati</taxon>
        <taxon>Pseudomonadota</taxon>
        <taxon>Gammaproteobacteria</taxon>
        <taxon>Lysobacterales</taxon>
        <taxon>Lysobacteraceae</taxon>
        <taxon>Pseudoxanthomonas</taxon>
    </lineage>
</organism>
<dbReference type="EMBL" id="FUZV01000001">
    <property type="protein sequence ID" value="SKC47949.1"/>
    <property type="molecule type" value="Genomic_DNA"/>
</dbReference>
<evidence type="ECO:0008006" key="4">
    <source>
        <dbReference type="Google" id="ProtNLM"/>
    </source>
</evidence>
<dbReference type="Pfam" id="PF06197">
    <property type="entry name" value="DUF998"/>
    <property type="match status" value="1"/>
</dbReference>
<accession>A0A1T5J986</accession>
<keyword evidence="3" id="KW-1185">Reference proteome</keyword>
<reference evidence="2 3" key="1">
    <citation type="submission" date="2017-02" db="EMBL/GenBank/DDBJ databases">
        <authorList>
            <person name="Peterson S.W."/>
        </authorList>
    </citation>
    <scope>NUCLEOTIDE SEQUENCE [LARGE SCALE GENOMIC DNA]</scope>
    <source>
        <strain evidence="2 3">P15</strain>
    </source>
</reference>
<sequence length="206" mass="22583">MSTWVLRHTALLGALIFTVAVLAFAAMWPGYSHLHFPFDALGAREVPQANAFNLLGLMWPGLMAAMAMMQLRQRLPAQAGWPLRIGAQLVLLSCLGFVAMGLLPMDPTDLHNRASSWHATAWMLWWVAFCPGAWLLAWGLRGQLAWRGLARVSVWAPLLLLLLVMVGVALLPAGLAQRLSLAVWWGWLILAGRSGWNAVAGRVSSQ</sequence>
<dbReference type="InterPro" id="IPR009339">
    <property type="entry name" value="DUF998"/>
</dbReference>
<evidence type="ECO:0000313" key="3">
    <source>
        <dbReference type="Proteomes" id="UP000190341"/>
    </source>
</evidence>
<feature type="transmembrane region" description="Helical" evidence="1">
    <location>
        <begin position="181"/>
        <end position="200"/>
    </location>
</feature>
<feature type="transmembrane region" description="Helical" evidence="1">
    <location>
        <begin position="49"/>
        <end position="69"/>
    </location>
</feature>
<dbReference type="AlphaFoldDB" id="A0A1T5J986"/>
<proteinExistence type="predicted"/>
<feature type="transmembrane region" description="Helical" evidence="1">
    <location>
        <begin position="81"/>
        <end position="103"/>
    </location>
</feature>
<keyword evidence="1" id="KW-1133">Transmembrane helix</keyword>
<name>A0A1T5J986_9GAMM</name>
<keyword evidence="1" id="KW-0472">Membrane</keyword>
<dbReference type="Proteomes" id="UP000190341">
    <property type="component" value="Unassembled WGS sequence"/>
</dbReference>
<keyword evidence="1" id="KW-0812">Transmembrane</keyword>
<evidence type="ECO:0000313" key="2">
    <source>
        <dbReference type="EMBL" id="SKC47949.1"/>
    </source>
</evidence>
<feature type="transmembrane region" description="Helical" evidence="1">
    <location>
        <begin position="123"/>
        <end position="140"/>
    </location>
</feature>
<gene>
    <name evidence="2" type="ORF">SAMN06296058_0623</name>
</gene>
<dbReference type="OrthoDB" id="6024885at2"/>
<feature type="transmembrane region" description="Helical" evidence="1">
    <location>
        <begin position="152"/>
        <end position="175"/>
    </location>
</feature>
<dbReference type="RefSeq" id="WP_079723004.1">
    <property type="nucleotide sequence ID" value="NZ_BMCL01000003.1"/>
</dbReference>